<dbReference type="Gene3D" id="1.10.150.240">
    <property type="entry name" value="Putative phosphatase, domain 2"/>
    <property type="match status" value="1"/>
</dbReference>
<comment type="caution">
    <text evidence="3">The sequence shown here is derived from an EMBL/GenBank/DDBJ whole genome shotgun (WGS) entry which is preliminary data.</text>
</comment>
<evidence type="ECO:0000313" key="4">
    <source>
        <dbReference type="Proteomes" id="UP000285146"/>
    </source>
</evidence>
<evidence type="ECO:0000256" key="1">
    <source>
        <dbReference type="ARBA" id="ARBA00022801"/>
    </source>
</evidence>
<dbReference type="AlphaFoldDB" id="A0A423WF33"/>
<dbReference type="InterPro" id="IPR051540">
    <property type="entry name" value="S-2-haloacid_dehalogenase"/>
</dbReference>
<dbReference type="Gene3D" id="3.40.50.1000">
    <property type="entry name" value="HAD superfamily/HAD-like"/>
    <property type="match status" value="1"/>
</dbReference>
<evidence type="ECO:0000256" key="2">
    <source>
        <dbReference type="SAM" id="MobiDB-lite"/>
    </source>
</evidence>
<dbReference type="SUPFAM" id="SSF56784">
    <property type="entry name" value="HAD-like"/>
    <property type="match status" value="1"/>
</dbReference>
<proteinExistence type="predicted"/>
<dbReference type="EMBL" id="LKEB01000052">
    <property type="protein sequence ID" value="ROW02015.1"/>
    <property type="molecule type" value="Genomic_DNA"/>
</dbReference>
<dbReference type="PANTHER" id="PTHR43316">
    <property type="entry name" value="HYDROLASE, HALOACID DELAHOGENASE-RELATED"/>
    <property type="match status" value="1"/>
</dbReference>
<reference evidence="3 4" key="1">
    <citation type="submission" date="2015-09" db="EMBL/GenBank/DDBJ databases">
        <title>Host preference determinants of Valsa canker pathogens revealed by comparative genomics.</title>
        <authorList>
            <person name="Yin Z."/>
            <person name="Huang L."/>
        </authorList>
    </citation>
    <scope>NUCLEOTIDE SEQUENCE [LARGE SCALE GENOMIC DNA]</scope>
    <source>
        <strain evidence="3 4">SXYLt</strain>
    </source>
</reference>
<dbReference type="InParanoid" id="A0A423WF33"/>
<dbReference type="PANTHER" id="PTHR43316:SF3">
    <property type="entry name" value="HALOACID DEHALOGENASE, TYPE II (AFU_ORTHOLOGUE AFUA_2G07750)-RELATED"/>
    <property type="match status" value="1"/>
</dbReference>
<dbReference type="STRING" id="1230097.A0A423WF33"/>
<dbReference type="InterPro" id="IPR023214">
    <property type="entry name" value="HAD_sf"/>
</dbReference>
<evidence type="ECO:0000313" key="3">
    <source>
        <dbReference type="EMBL" id="ROW02015.1"/>
    </source>
</evidence>
<accession>A0A423WF33</accession>
<dbReference type="Proteomes" id="UP000285146">
    <property type="component" value="Unassembled WGS sequence"/>
</dbReference>
<name>A0A423WF33_9PEZI</name>
<protein>
    <recommendedName>
        <fullName evidence="5">Haloacid dehalogenase, type II</fullName>
    </recommendedName>
</protein>
<dbReference type="GO" id="GO:0016787">
    <property type="term" value="F:hydrolase activity"/>
    <property type="evidence" value="ECO:0007669"/>
    <property type="project" value="UniProtKB-KW"/>
</dbReference>
<sequence length="306" mass="32401">MSTNTTIKNITIAFDLYGTILSTESITEALSAHLGGNTTQAGAVSTKWRRYQLEYTWRMAAMGAYEPFDRVTRAALQHAAAEELGPGGSLPESVVDELMRSYDSLGVFPDVVPALERLRGRKENSSSSGGGGSDNTSDKDTEIKVEAVIFSNGTEAMLRNSIDTSPDLKPFRTDDNNDRGGPGLFKKLITVHDARTYKPTPLSYSHLRSEADADADADADGHGEALVWLVSANPFDVVGARTAGLPAAWIDRAGAGWVDGLGDVIFGVGGGGGGGEVDDAGRQRARPSVIAKGVDEAVEEILRLGT</sequence>
<evidence type="ECO:0008006" key="5">
    <source>
        <dbReference type="Google" id="ProtNLM"/>
    </source>
</evidence>
<dbReference type="OrthoDB" id="3256520at2759"/>
<dbReference type="InterPro" id="IPR023198">
    <property type="entry name" value="PGP-like_dom2"/>
</dbReference>
<gene>
    <name evidence="3" type="ORF">VPNG_07674</name>
</gene>
<keyword evidence="4" id="KW-1185">Reference proteome</keyword>
<keyword evidence="1" id="KW-0378">Hydrolase</keyword>
<feature type="region of interest" description="Disordered" evidence="2">
    <location>
        <begin position="118"/>
        <end position="142"/>
    </location>
</feature>
<dbReference type="InterPro" id="IPR036412">
    <property type="entry name" value="HAD-like_sf"/>
</dbReference>
<organism evidence="3 4">
    <name type="scientific">Cytospora leucostoma</name>
    <dbReference type="NCBI Taxonomy" id="1230097"/>
    <lineage>
        <taxon>Eukaryota</taxon>
        <taxon>Fungi</taxon>
        <taxon>Dikarya</taxon>
        <taxon>Ascomycota</taxon>
        <taxon>Pezizomycotina</taxon>
        <taxon>Sordariomycetes</taxon>
        <taxon>Sordariomycetidae</taxon>
        <taxon>Diaporthales</taxon>
        <taxon>Cytosporaceae</taxon>
        <taxon>Cytospora</taxon>
    </lineage>
</organism>